<dbReference type="InterPro" id="IPR006231">
    <property type="entry name" value="MQO"/>
</dbReference>
<dbReference type="PANTHER" id="PTHR43104">
    <property type="entry name" value="L-2-HYDROXYGLUTARATE DEHYDROGENASE, MITOCHONDRIAL"/>
    <property type="match status" value="1"/>
</dbReference>
<evidence type="ECO:0000256" key="8">
    <source>
        <dbReference type="ARBA" id="ARBA00023002"/>
    </source>
</evidence>
<protein>
    <recommendedName>
        <fullName evidence="4 9">Malate dehydrogenase (quinone)</fullName>
        <ecNumber evidence="4 9">1.1.5.4</ecNumber>
    </recommendedName>
</protein>
<feature type="compositionally biased region" description="Basic and acidic residues" evidence="10">
    <location>
        <begin position="10"/>
        <end position="29"/>
    </location>
</feature>
<dbReference type="InterPro" id="IPR036188">
    <property type="entry name" value="FAD/NAD-bd_sf"/>
</dbReference>
<dbReference type="Pfam" id="PF06039">
    <property type="entry name" value="Mqo"/>
    <property type="match status" value="1"/>
</dbReference>
<keyword evidence="8" id="KW-0560">Oxidoreductase</keyword>
<evidence type="ECO:0000256" key="7">
    <source>
        <dbReference type="ARBA" id="ARBA00022827"/>
    </source>
</evidence>
<evidence type="ECO:0000256" key="9">
    <source>
        <dbReference type="NCBIfam" id="TIGR01320"/>
    </source>
</evidence>
<comment type="caution">
    <text evidence="11">The sequence shown here is derived from an EMBL/GenBank/DDBJ whole genome shotgun (WGS) entry which is preliminary data.</text>
</comment>
<comment type="catalytic activity">
    <reaction evidence="1">
        <text>(S)-malate + a quinone = a quinol + oxaloacetate</text>
        <dbReference type="Rhea" id="RHEA:46012"/>
        <dbReference type="ChEBI" id="CHEBI:15589"/>
        <dbReference type="ChEBI" id="CHEBI:16452"/>
        <dbReference type="ChEBI" id="CHEBI:24646"/>
        <dbReference type="ChEBI" id="CHEBI:132124"/>
        <dbReference type="EC" id="1.1.5.4"/>
    </reaction>
</comment>
<comment type="pathway">
    <text evidence="3">Carbohydrate metabolism; tricarboxylic acid cycle; oxaloacetate from (S)-malate (quinone route): step 1/1.</text>
</comment>
<keyword evidence="6" id="KW-0285">Flavoprotein</keyword>
<feature type="non-terminal residue" evidence="11">
    <location>
        <position position="1"/>
    </location>
</feature>
<sequence>VAGSGRRGRAGRDSLDDRLEKDLEKESERASVSVSDTTARTDIVLVGAGIMSATLAVLLRRLEPDWSITVVERLDAVAAESSSPWNNAGTGHAGLCEMNYTPERDGSIDITKAVSINEQFQVTRQFWAYAVEHGILTDPGFVNAVPHVSFVQGARQVDYLRRRQQALAPNPLFAGTELVDDPGEFARRLPLMADGRDFSEPTALNWAADGTDVDFGALTKQLIGYCVRHGATALFGHEVRNLTRHAGGWTLRIANRRTGEKRKLDAKFVFVGGGGDALPLLQKSGIAEVKGFAGFPIGGRFLRTDNPALTAAHRGKVYGVPAPGAPPLGALHLDLRFVNGKSWLVFGPYAGWSPKFLKHGHVSDLPRSVRRDNVVSMLGVGITEMTLVNYLVRQLRLTERDRMDVLREFAPGARDSDWQLTVAGQRVQVIRRVAGKGGALEFGTTVVGSSDGSIAGLLGGSPGASTAVPIMLDVLASCFADRYQSWLPRLKEMVPSLGTRLSEEPALYDEVRTWSANVLQLNGS</sequence>
<accession>A0A2K4Y8L4</accession>
<evidence type="ECO:0000256" key="3">
    <source>
        <dbReference type="ARBA" id="ARBA00005012"/>
    </source>
</evidence>
<evidence type="ECO:0000256" key="1">
    <source>
        <dbReference type="ARBA" id="ARBA00001139"/>
    </source>
</evidence>
<evidence type="ECO:0000256" key="5">
    <source>
        <dbReference type="ARBA" id="ARBA00022532"/>
    </source>
</evidence>
<evidence type="ECO:0000313" key="11">
    <source>
        <dbReference type="EMBL" id="SOX53131.1"/>
    </source>
</evidence>
<evidence type="ECO:0000256" key="2">
    <source>
        <dbReference type="ARBA" id="ARBA00001974"/>
    </source>
</evidence>
<organism evidence="11 12">
    <name type="scientific">Mycobacterium ahvazicum</name>
    <dbReference type="NCBI Taxonomy" id="1964395"/>
    <lineage>
        <taxon>Bacteria</taxon>
        <taxon>Bacillati</taxon>
        <taxon>Actinomycetota</taxon>
        <taxon>Actinomycetes</taxon>
        <taxon>Mycobacteriales</taxon>
        <taxon>Mycobacteriaceae</taxon>
        <taxon>Mycobacterium</taxon>
        <taxon>Mycobacterium simiae complex</taxon>
    </lineage>
</organism>
<evidence type="ECO:0000256" key="6">
    <source>
        <dbReference type="ARBA" id="ARBA00022630"/>
    </source>
</evidence>
<dbReference type="Proteomes" id="UP000236318">
    <property type="component" value="Unassembled WGS sequence"/>
</dbReference>
<dbReference type="EC" id="1.1.5.4" evidence="4 9"/>
<dbReference type="Gene3D" id="3.50.50.60">
    <property type="entry name" value="FAD/NAD(P)-binding domain"/>
    <property type="match status" value="1"/>
</dbReference>
<proteinExistence type="inferred from homology"/>
<dbReference type="PANTHER" id="PTHR43104:SF2">
    <property type="entry name" value="L-2-HYDROXYGLUTARATE DEHYDROGENASE, MITOCHONDRIAL"/>
    <property type="match status" value="1"/>
</dbReference>
<dbReference type="SUPFAM" id="SSF51905">
    <property type="entry name" value="FAD/NAD(P)-binding domain"/>
    <property type="match status" value="1"/>
</dbReference>
<keyword evidence="5" id="KW-0816">Tricarboxylic acid cycle</keyword>
<dbReference type="EMBL" id="FXEG02000002">
    <property type="protein sequence ID" value="SOX53131.1"/>
    <property type="molecule type" value="Genomic_DNA"/>
</dbReference>
<dbReference type="GO" id="GO:0008924">
    <property type="term" value="F:L-malate dehydrogenase (quinone) activity"/>
    <property type="evidence" value="ECO:0007669"/>
    <property type="project" value="UniProtKB-UniRule"/>
</dbReference>
<feature type="region of interest" description="Disordered" evidence="10">
    <location>
        <begin position="1"/>
        <end position="33"/>
    </location>
</feature>
<gene>
    <name evidence="11" type="ORF">MAAFP003_1801</name>
</gene>
<comment type="cofactor">
    <cofactor evidence="2">
        <name>FAD</name>
        <dbReference type="ChEBI" id="CHEBI:57692"/>
    </cofactor>
</comment>
<dbReference type="GO" id="GO:0006099">
    <property type="term" value="P:tricarboxylic acid cycle"/>
    <property type="evidence" value="ECO:0007669"/>
    <property type="project" value="UniProtKB-UniRule"/>
</dbReference>
<dbReference type="GO" id="GO:0047545">
    <property type="term" value="F:(S)-2-hydroxyglutarate dehydrogenase activity"/>
    <property type="evidence" value="ECO:0007669"/>
    <property type="project" value="TreeGrafter"/>
</dbReference>
<dbReference type="NCBIfam" id="TIGR01320">
    <property type="entry name" value="mal_quin_oxido"/>
    <property type="match status" value="1"/>
</dbReference>
<evidence type="ECO:0000256" key="10">
    <source>
        <dbReference type="SAM" id="MobiDB-lite"/>
    </source>
</evidence>
<reference evidence="11" key="1">
    <citation type="submission" date="2018-01" db="EMBL/GenBank/DDBJ databases">
        <authorList>
            <consortium name="Urmite Genomes"/>
        </authorList>
    </citation>
    <scope>NUCLEOTIDE SEQUENCE [LARGE SCALE GENOMIC DNA]</scope>
    <source>
        <strain evidence="11">AFP003</strain>
    </source>
</reference>
<keyword evidence="7" id="KW-0274">FAD</keyword>
<evidence type="ECO:0000256" key="4">
    <source>
        <dbReference type="ARBA" id="ARBA00013026"/>
    </source>
</evidence>
<name>A0A2K4Y8L4_9MYCO</name>
<evidence type="ECO:0000313" key="12">
    <source>
        <dbReference type="Proteomes" id="UP000236318"/>
    </source>
</evidence>
<dbReference type="HAMAP" id="MF_00212">
    <property type="entry name" value="MQO"/>
    <property type="match status" value="1"/>
</dbReference>
<dbReference type="NCBIfam" id="NF003606">
    <property type="entry name" value="PRK05257.2-1"/>
    <property type="match status" value="1"/>
</dbReference>
<dbReference type="Gene3D" id="3.30.9.10">
    <property type="entry name" value="D-Amino Acid Oxidase, subunit A, domain 2"/>
    <property type="match status" value="1"/>
</dbReference>
<keyword evidence="12" id="KW-1185">Reference proteome</keyword>
<dbReference type="UniPathway" id="UPA00223">
    <property type="reaction ID" value="UER01008"/>
</dbReference>
<dbReference type="NCBIfam" id="NF003611">
    <property type="entry name" value="PRK05257.3-2"/>
    <property type="match status" value="1"/>
</dbReference>
<dbReference type="AlphaFoldDB" id="A0A2K4Y8L4"/>